<accession>A0ABT6I3W7</accession>
<feature type="signal peptide" evidence="1">
    <location>
        <begin position="1"/>
        <end position="30"/>
    </location>
</feature>
<feature type="chain" id="PRO_5045448015" evidence="1">
    <location>
        <begin position="31"/>
        <end position="316"/>
    </location>
</feature>
<dbReference type="Gene3D" id="3.40.190.100">
    <property type="entry name" value="Glycine betaine-binding periplasmic protein, domain 2"/>
    <property type="match status" value="1"/>
</dbReference>
<dbReference type="InterPro" id="IPR017783">
    <property type="entry name" value="ABC_choline_sub-bd"/>
</dbReference>
<evidence type="ECO:0000313" key="3">
    <source>
        <dbReference type="EMBL" id="MDH4572393.1"/>
    </source>
</evidence>
<name>A0ABT6I3W7_9GAMM</name>
<keyword evidence="1" id="KW-0732">Signal</keyword>
<comment type="caution">
    <text evidence="3">The sequence shown here is derived from an EMBL/GenBank/DDBJ whole genome shotgun (WGS) entry which is preliminary data.</text>
</comment>
<sequence length="316" mass="34669">MTRATRSRAKHRLLAAALPLALLTAGSAQADLDEVRLGVSPWPGVTVKTEIAAQLLDAMGYRTEQKELAVGVILNGLANGQLDAYLGNWYPVQQEMTEPLLDSGRLAHAAANISNANSGLVVPSYVHEAGVDSVADLDRFKDRFDGKIQGIEAGTGINDAILEAIAEDKAGLGDWQLQESSTAAMLAFAGQKIADHEWVTFVGWEPHWMNVNYDLYYLKDADDSGVADIVSTVWTLVPGDLEQQDANLYRFFSQYQVDIADQNDWVYQYSHEERPADEVASEWIRAHYDTVSQWLDGVTAKDGKPAIDAVKSQLDS</sequence>
<evidence type="ECO:0000259" key="2">
    <source>
        <dbReference type="Pfam" id="PF04069"/>
    </source>
</evidence>
<dbReference type="Gene3D" id="3.40.190.10">
    <property type="entry name" value="Periplasmic binding protein-like II"/>
    <property type="match status" value="1"/>
</dbReference>
<evidence type="ECO:0000256" key="1">
    <source>
        <dbReference type="SAM" id="SignalP"/>
    </source>
</evidence>
<dbReference type="EMBL" id="PGFS01000001">
    <property type="protein sequence ID" value="MDH4572393.1"/>
    <property type="molecule type" value="Genomic_DNA"/>
</dbReference>
<dbReference type="CDD" id="cd13640">
    <property type="entry name" value="PBP2_ChoX"/>
    <property type="match status" value="1"/>
</dbReference>
<proteinExistence type="predicted"/>
<organism evidence="3 4">
    <name type="scientific">Salinicola acroporae</name>
    <dbReference type="NCBI Taxonomy" id="1541440"/>
    <lineage>
        <taxon>Bacteria</taxon>
        <taxon>Pseudomonadati</taxon>
        <taxon>Pseudomonadota</taxon>
        <taxon>Gammaproteobacteria</taxon>
        <taxon>Oceanospirillales</taxon>
        <taxon>Halomonadaceae</taxon>
        <taxon>Salinicola</taxon>
    </lineage>
</organism>
<protein>
    <submittedName>
        <fullName evidence="3">ABC transporter substrate-binding protein</fullName>
    </submittedName>
</protein>
<dbReference type="SUPFAM" id="SSF53850">
    <property type="entry name" value="Periplasmic binding protein-like II"/>
    <property type="match status" value="1"/>
</dbReference>
<dbReference type="InterPro" id="IPR007210">
    <property type="entry name" value="ABC_Gly_betaine_transp_sub-bd"/>
</dbReference>
<keyword evidence="4" id="KW-1185">Reference proteome</keyword>
<dbReference type="RefSeq" id="WP_110716792.1">
    <property type="nucleotide sequence ID" value="NZ_PGFS01000001.1"/>
</dbReference>
<evidence type="ECO:0000313" key="4">
    <source>
        <dbReference type="Proteomes" id="UP001162135"/>
    </source>
</evidence>
<reference evidence="3" key="1">
    <citation type="journal article" date="2015" name="Antonie Van Leeuwenhoek">
        <title>Comparative 16S rRNA signatures and multilocus sequence analysis for the genus Salinicola and description of Salinicola acroporae sp. nov., isolated from coral Acropora digitifera.</title>
        <authorList>
            <person name="Lepcha R.T."/>
            <person name="Poddar A."/>
            <person name="Schumann P."/>
            <person name="Das S.K."/>
        </authorList>
    </citation>
    <scope>NUCLEOTIDE SEQUENCE</scope>
    <source>
        <strain evidence="3">S4-41</strain>
    </source>
</reference>
<dbReference type="Proteomes" id="UP001162135">
    <property type="component" value="Unassembled WGS sequence"/>
</dbReference>
<dbReference type="Pfam" id="PF04069">
    <property type="entry name" value="OpuAC"/>
    <property type="match status" value="1"/>
</dbReference>
<reference evidence="3" key="2">
    <citation type="submission" date="2017-11" db="EMBL/GenBank/DDBJ databases">
        <authorList>
            <person name="Das S.K."/>
        </authorList>
    </citation>
    <scope>NUCLEOTIDE SEQUENCE</scope>
    <source>
        <strain evidence="3">S4-41</strain>
    </source>
</reference>
<gene>
    <name evidence="3" type="ORF">CUR86_07925</name>
</gene>
<feature type="domain" description="ABC-type glycine betaine transport system substrate-binding" evidence="2">
    <location>
        <begin position="34"/>
        <end position="285"/>
    </location>
</feature>